<dbReference type="OrthoDB" id="97893at2"/>
<evidence type="ECO:0000256" key="3">
    <source>
        <dbReference type="ARBA" id="ARBA00022452"/>
    </source>
</evidence>
<dbReference type="EMBL" id="JACHEK010000008">
    <property type="protein sequence ID" value="MBB6145893.1"/>
    <property type="molecule type" value="Genomic_DNA"/>
</dbReference>
<evidence type="ECO:0000259" key="7">
    <source>
        <dbReference type="Pfam" id="PF25183"/>
    </source>
</evidence>
<keyword evidence="9" id="KW-1185">Reference proteome</keyword>
<dbReference type="GO" id="GO:0015344">
    <property type="term" value="F:siderophore uptake transmembrane transporter activity"/>
    <property type="evidence" value="ECO:0007669"/>
    <property type="project" value="TreeGrafter"/>
</dbReference>
<name>A0A841JWW0_9BACT</name>
<dbReference type="Proteomes" id="UP000538666">
    <property type="component" value="Unassembled WGS sequence"/>
</dbReference>
<keyword evidence="6" id="KW-0998">Cell outer membrane</keyword>
<reference evidence="8 9" key="1">
    <citation type="submission" date="2020-08" db="EMBL/GenBank/DDBJ databases">
        <title>Genomic Encyclopedia of Type Strains, Phase IV (KMG-IV): sequencing the most valuable type-strain genomes for metagenomic binning, comparative biology and taxonomic classification.</title>
        <authorList>
            <person name="Goeker M."/>
        </authorList>
    </citation>
    <scope>NUCLEOTIDE SEQUENCE [LARGE SCALE GENOMIC DNA]</scope>
    <source>
        <strain evidence="8 9">DSM 103733</strain>
    </source>
</reference>
<comment type="subcellular location">
    <subcellularLocation>
        <location evidence="1">Cell outer membrane</location>
        <topology evidence="1">Multi-pass membrane protein</topology>
    </subcellularLocation>
</comment>
<keyword evidence="4" id="KW-0812">Transmembrane</keyword>
<dbReference type="InterPro" id="IPR039426">
    <property type="entry name" value="TonB-dep_rcpt-like"/>
</dbReference>
<accession>A0A841JWW0</accession>
<dbReference type="InterPro" id="IPR057601">
    <property type="entry name" value="Oar-like_b-barrel"/>
</dbReference>
<dbReference type="PANTHER" id="PTHR30069">
    <property type="entry name" value="TONB-DEPENDENT OUTER MEMBRANE RECEPTOR"/>
    <property type="match status" value="1"/>
</dbReference>
<keyword evidence="3" id="KW-1134">Transmembrane beta strand</keyword>
<evidence type="ECO:0000256" key="2">
    <source>
        <dbReference type="ARBA" id="ARBA00022448"/>
    </source>
</evidence>
<protein>
    <recommendedName>
        <fullName evidence="7">TonB-dependent transporter Oar-like beta-barrel domain-containing protein</fullName>
    </recommendedName>
</protein>
<sequence>MSAPLWAATGGSISGVVADQSGALVPGATLKLVNTAQQTTYQALSDKQGLYSFPNLPVGHYDLTIEANGFTPQRKTNLTVDAASAIRVDVGLAIGSRTDSVTVTSENTVQVETAATNLGEVVSGDQMTALPLNGRSYTDLLAIQPGVAPVSTLLPTSVIMAGVTGSIDPSGDLNPGNLSINGQRESANGFLVDGIDVQEHMNGGTSIIPDLDSIEQFRVLTTNFDPEYGNYNGGIVTVVSKSGTNQLHGRAFEFFRNTNLDARGYFDPTRSAFKQNQFGGAIGGPIKRDKIFFFGDYQGTRTTQGVSTGNISVPTLAQRSGNFLDPSTGANMLAGNVSGPYIASLLTQELGYAVTSGEAYSSVFPNGVIPQGAWSAPAKNLLQYIPAPNVSASQFSTSAFSQTVRDDKGSGRVDYNSWLGQLSGYYFLDDYLLDNPYPGSVAGASVPGFDALTIGRAQLFSLGDTKILGANTVNEFHLGFLRNANIIGQPKGGLGVSLASQGFASPSNDGIFVQAPQFEGVENITFPTFTMGVPITNLTQVNNTWYVSDGVSRSMGSHTLKFGGQYHADQVNNHPNATFNGTFNIDSSTETGNSYANFLLGTPSNFTQSSGQPFYLRNRYFGLYGQDSWRARNDLTINAGLRWDVIAPWWEKFNQLQTYIPGAQSTLYPGAPPGLVVAGDPGVPKTLAPIDYRNFAPRVGVAYSPRFEQGFWSRIFGSNGQSSIRASYGLFYTAFQGLSAGIMYAVPPFGFNYLSPGPPLLAQPFITAASGVNNGQRFPFPFPSHRVSASKPDTAVNWANFVPLAADPFFDHNNRPTYTSNYMLSIQRQITRETLLTVSYVGNQGHRILALVSANPGNPALCLSLPGCAPFGEDANYINSSGQTVFGTRTGQNIGTQITSTSENYGENTSDSSIANSSYNALETTLRYQHHRSQFLLSYTYAKSIDQGSNLGEQLNPIDPRQSRAISAWDMKHAFVGSYTLALPFAELLHKSNRLTEEWSLSGTTRFTTGFPVTLFDNSDNSLLGTLGNGANNFLLDTPPHLPGALKINTNGRNGRPAFNTALFPEENLGQLGNAKRRVFYGPGIENFDMTLQKGFRLPDAKSLEFRMEAFNVFNHAQFYGPSAVDGQTEDPSFGQIESAAAPRLVQLAAKFSF</sequence>
<dbReference type="SUPFAM" id="SSF49452">
    <property type="entry name" value="Starch-binding domain-like"/>
    <property type="match status" value="1"/>
</dbReference>
<dbReference type="GO" id="GO:0044718">
    <property type="term" value="P:siderophore transmembrane transport"/>
    <property type="evidence" value="ECO:0007669"/>
    <property type="project" value="TreeGrafter"/>
</dbReference>
<keyword evidence="2" id="KW-0813">Transport</keyword>
<proteinExistence type="predicted"/>
<dbReference type="InterPro" id="IPR013784">
    <property type="entry name" value="Carb-bd-like_fold"/>
</dbReference>
<dbReference type="RefSeq" id="WP_082125708.1">
    <property type="nucleotide sequence ID" value="NZ_JACHEK010000008.1"/>
</dbReference>
<dbReference type="GO" id="GO:0030246">
    <property type="term" value="F:carbohydrate binding"/>
    <property type="evidence" value="ECO:0007669"/>
    <property type="project" value="InterPro"/>
</dbReference>
<evidence type="ECO:0000256" key="5">
    <source>
        <dbReference type="ARBA" id="ARBA00023136"/>
    </source>
</evidence>
<dbReference type="PANTHER" id="PTHR30069:SF46">
    <property type="entry name" value="OAR PROTEIN"/>
    <property type="match status" value="1"/>
</dbReference>
<evidence type="ECO:0000256" key="6">
    <source>
        <dbReference type="ARBA" id="ARBA00023237"/>
    </source>
</evidence>
<dbReference type="GO" id="GO:0009279">
    <property type="term" value="C:cell outer membrane"/>
    <property type="evidence" value="ECO:0007669"/>
    <property type="project" value="UniProtKB-SubCell"/>
</dbReference>
<organism evidence="8 9">
    <name type="scientific">Silvibacterium bohemicum</name>
    <dbReference type="NCBI Taxonomy" id="1577686"/>
    <lineage>
        <taxon>Bacteria</taxon>
        <taxon>Pseudomonadati</taxon>
        <taxon>Acidobacteriota</taxon>
        <taxon>Terriglobia</taxon>
        <taxon>Terriglobales</taxon>
        <taxon>Acidobacteriaceae</taxon>
        <taxon>Silvibacterium</taxon>
    </lineage>
</organism>
<feature type="domain" description="TonB-dependent transporter Oar-like beta-barrel" evidence="7">
    <location>
        <begin position="239"/>
        <end position="1147"/>
    </location>
</feature>
<evidence type="ECO:0000313" key="9">
    <source>
        <dbReference type="Proteomes" id="UP000538666"/>
    </source>
</evidence>
<gene>
    <name evidence="8" type="ORF">HNQ77_003863</name>
</gene>
<evidence type="ECO:0000256" key="1">
    <source>
        <dbReference type="ARBA" id="ARBA00004571"/>
    </source>
</evidence>
<dbReference type="Gene3D" id="2.60.40.1120">
    <property type="entry name" value="Carboxypeptidase-like, regulatory domain"/>
    <property type="match status" value="1"/>
</dbReference>
<dbReference type="InterPro" id="IPR036942">
    <property type="entry name" value="Beta-barrel_TonB_sf"/>
</dbReference>
<dbReference type="Gene3D" id="2.40.170.20">
    <property type="entry name" value="TonB-dependent receptor, beta-barrel domain"/>
    <property type="match status" value="1"/>
</dbReference>
<dbReference type="Pfam" id="PF13620">
    <property type="entry name" value="CarboxypepD_reg"/>
    <property type="match status" value="1"/>
</dbReference>
<comment type="caution">
    <text evidence="8">The sequence shown here is derived from an EMBL/GenBank/DDBJ whole genome shotgun (WGS) entry which is preliminary data.</text>
</comment>
<dbReference type="Pfam" id="PF25183">
    <property type="entry name" value="OMP_b-brl_4"/>
    <property type="match status" value="1"/>
</dbReference>
<keyword evidence="5" id="KW-0472">Membrane</keyword>
<dbReference type="AlphaFoldDB" id="A0A841JWW0"/>
<evidence type="ECO:0000256" key="4">
    <source>
        <dbReference type="ARBA" id="ARBA00022692"/>
    </source>
</evidence>
<evidence type="ECO:0000313" key="8">
    <source>
        <dbReference type="EMBL" id="MBB6145893.1"/>
    </source>
</evidence>
<dbReference type="SUPFAM" id="SSF56935">
    <property type="entry name" value="Porins"/>
    <property type="match status" value="1"/>
</dbReference>